<gene>
    <name evidence="2" type="ORF">VFH_I351800</name>
</gene>
<proteinExistence type="predicted"/>
<protein>
    <submittedName>
        <fullName evidence="2">Uncharacterized protein</fullName>
    </submittedName>
</protein>
<dbReference type="AlphaFoldDB" id="A0AAV0YS41"/>
<keyword evidence="3" id="KW-1185">Reference proteome</keyword>
<evidence type="ECO:0000256" key="1">
    <source>
        <dbReference type="SAM" id="Phobius"/>
    </source>
</evidence>
<sequence>MTSSASTDLGGQQHRKVFMIFFELILNHWNQKINDCDRGPVERGKSCCWARRRAVQFRYELLILPLVFFFYFLLQRVVTRRSSAIEALELAAELDVRLQQWEAEESEKWLIEFLNRNRTLQKGFMVSFWASFWTAKIVKGCLQTGFLCRFWSEVAASLGPFGQQIWTVLFGYLCRDRDWFCKFKKSGFGTTTLLDIKQ</sequence>
<evidence type="ECO:0000313" key="2">
    <source>
        <dbReference type="EMBL" id="CAI8588526.1"/>
    </source>
</evidence>
<accession>A0AAV0YS41</accession>
<dbReference type="EMBL" id="OX451736">
    <property type="protein sequence ID" value="CAI8588526.1"/>
    <property type="molecule type" value="Genomic_DNA"/>
</dbReference>
<reference evidence="2 3" key="1">
    <citation type="submission" date="2023-01" db="EMBL/GenBank/DDBJ databases">
        <authorList>
            <person name="Kreplak J."/>
        </authorList>
    </citation>
    <scope>NUCLEOTIDE SEQUENCE [LARGE SCALE GENOMIC DNA]</scope>
</reference>
<dbReference type="Proteomes" id="UP001157006">
    <property type="component" value="Chromosome 1L"/>
</dbReference>
<evidence type="ECO:0000313" key="3">
    <source>
        <dbReference type="Proteomes" id="UP001157006"/>
    </source>
</evidence>
<keyword evidence="1" id="KW-0472">Membrane</keyword>
<name>A0AAV0YS41_VICFA</name>
<feature type="transmembrane region" description="Helical" evidence="1">
    <location>
        <begin position="61"/>
        <end position="78"/>
    </location>
</feature>
<keyword evidence="1" id="KW-1133">Transmembrane helix</keyword>
<keyword evidence="1" id="KW-0812">Transmembrane</keyword>
<organism evidence="2 3">
    <name type="scientific">Vicia faba</name>
    <name type="common">Broad bean</name>
    <name type="synonym">Faba vulgaris</name>
    <dbReference type="NCBI Taxonomy" id="3906"/>
    <lineage>
        <taxon>Eukaryota</taxon>
        <taxon>Viridiplantae</taxon>
        <taxon>Streptophyta</taxon>
        <taxon>Embryophyta</taxon>
        <taxon>Tracheophyta</taxon>
        <taxon>Spermatophyta</taxon>
        <taxon>Magnoliopsida</taxon>
        <taxon>eudicotyledons</taxon>
        <taxon>Gunneridae</taxon>
        <taxon>Pentapetalae</taxon>
        <taxon>rosids</taxon>
        <taxon>fabids</taxon>
        <taxon>Fabales</taxon>
        <taxon>Fabaceae</taxon>
        <taxon>Papilionoideae</taxon>
        <taxon>50 kb inversion clade</taxon>
        <taxon>NPAAA clade</taxon>
        <taxon>Hologalegina</taxon>
        <taxon>IRL clade</taxon>
        <taxon>Fabeae</taxon>
        <taxon>Vicia</taxon>
    </lineage>
</organism>